<gene>
    <name evidence="1" type="ORF">LCGC14_2123630</name>
</gene>
<comment type="caution">
    <text evidence="1">The sequence shown here is derived from an EMBL/GenBank/DDBJ whole genome shotgun (WGS) entry which is preliminary data.</text>
</comment>
<sequence length="139" mass="16310">MDIHDQIERYCEQGNDLFDEDDFLGAIAIWQKAFDLIVDPDEDWNEALWLKVSIGDSFYMIDEYEKSLDSLLDALNYPEANENAFIHFRIGQCYYQLGDKDSSKNSLLKAYMLTGKEIFDDHEEEGQFFYDFLSSEVNL</sequence>
<accession>A0A0F9E3G6</accession>
<name>A0A0F9E3G6_9ZZZZ</name>
<proteinExistence type="predicted"/>
<dbReference type="InterPro" id="IPR011990">
    <property type="entry name" value="TPR-like_helical_dom_sf"/>
</dbReference>
<dbReference type="SUPFAM" id="SSF48452">
    <property type="entry name" value="TPR-like"/>
    <property type="match status" value="1"/>
</dbReference>
<evidence type="ECO:0000313" key="1">
    <source>
        <dbReference type="EMBL" id="KKL68573.1"/>
    </source>
</evidence>
<dbReference type="EMBL" id="LAZR01026486">
    <property type="protein sequence ID" value="KKL68573.1"/>
    <property type="molecule type" value="Genomic_DNA"/>
</dbReference>
<protein>
    <submittedName>
        <fullName evidence="1">Uncharacterized protein</fullName>
    </submittedName>
</protein>
<dbReference type="AlphaFoldDB" id="A0A0F9E3G6"/>
<reference evidence="1" key="1">
    <citation type="journal article" date="2015" name="Nature">
        <title>Complex archaea that bridge the gap between prokaryotes and eukaryotes.</title>
        <authorList>
            <person name="Spang A."/>
            <person name="Saw J.H."/>
            <person name="Jorgensen S.L."/>
            <person name="Zaremba-Niedzwiedzka K."/>
            <person name="Martijn J."/>
            <person name="Lind A.E."/>
            <person name="van Eijk R."/>
            <person name="Schleper C."/>
            <person name="Guy L."/>
            <person name="Ettema T.J."/>
        </authorList>
    </citation>
    <scope>NUCLEOTIDE SEQUENCE</scope>
</reference>
<organism evidence="1">
    <name type="scientific">marine sediment metagenome</name>
    <dbReference type="NCBI Taxonomy" id="412755"/>
    <lineage>
        <taxon>unclassified sequences</taxon>
        <taxon>metagenomes</taxon>
        <taxon>ecological metagenomes</taxon>
    </lineage>
</organism>
<dbReference type="Gene3D" id="1.25.40.10">
    <property type="entry name" value="Tetratricopeptide repeat domain"/>
    <property type="match status" value="1"/>
</dbReference>